<organism evidence="2 3">
    <name type="scientific">Lactuca saligna</name>
    <name type="common">Willowleaf lettuce</name>
    <dbReference type="NCBI Taxonomy" id="75948"/>
    <lineage>
        <taxon>Eukaryota</taxon>
        <taxon>Viridiplantae</taxon>
        <taxon>Streptophyta</taxon>
        <taxon>Embryophyta</taxon>
        <taxon>Tracheophyta</taxon>
        <taxon>Spermatophyta</taxon>
        <taxon>Magnoliopsida</taxon>
        <taxon>eudicotyledons</taxon>
        <taxon>Gunneridae</taxon>
        <taxon>Pentapetalae</taxon>
        <taxon>asterids</taxon>
        <taxon>campanulids</taxon>
        <taxon>Asterales</taxon>
        <taxon>Asteraceae</taxon>
        <taxon>Cichorioideae</taxon>
        <taxon>Cichorieae</taxon>
        <taxon>Lactucinae</taxon>
        <taxon>Lactuca</taxon>
    </lineage>
</organism>
<gene>
    <name evidence="2" type="ORF">LSALG_LOCUS39138</name>
</gene>
<evidence type="ECO:0000313" key="3">
    <source>
        <dbReference type="Proteomes" id="UP001177003"/>
    </source>
</evidence>
<feature type="coiled-coil region" evidence="1">
    <location>
        <begin position="2"/>
        <end position="32"/>
    </location>
</feature>
<keyword evidence="1" id="KW-0175">Coiled coil</keyword>
<evidence type="ECO:0000256" key="1">
    <source>
        <dbReference type="SAM" id="Coils"/>
    </source>
</evidence>
<keyword evidence="3" id="KW-1185">Reference proteome</keyword>
<dbReference type="Proteomes" id="UP001177003">
    <property type="component" value="Chromosome 9"/>
</dbReference>
<dbReference type="EMBL" id="OX465085">
    <property type="protein sequence ID" value="CAI9300506.1"/>
    <property type="molecule type" value="Genomic_DNA"/>
</dbReference>
<protein>
    <submittedName>
        <fullName evidence="2">Uncharacterized protein</fullName>
    </submittedName>
</protein>
<name>A0AA36EKJ7_LACSI</name>
<proteinExistence type="predicted"/>
<accession>A0AA36EKJ7</accession>
<reference evidence="2" key="1">
    <citation type="submission" date="2023-04" db="EMBL/GenBank/DDBJ databases">
        <authorList>
            <person name="Vijverberg K."/>
            <person name="Xiong W."/>
            <person name="Schranz E."/>
        </authorList>
    </citation>
    <scope>NUCLEOTIDE SEQUENCE</scope>
</reference>
<dbReference type="AlphaFoldDB" id="A0AA36EKJ7"/>
<evidence type="ECO:0000313" key="2">
    <source>
        <dbReference type="EMBL" id="CAI9300506.1"/>
    </source>
</evidence>
<sequence>MNDAIDNLNASLRKERESLEKLRADISVSNSEFQQSISSSLFKFQEDLAVESKVMDKLALRTTQSMKLKHAQKEIDDLKSFAYFCSLKGRLANFRYIITNFGFQQKKDEVGWSFITWKLSARDPYGMIIVVKERWQNKNIIVTFHKDKWVLDQLENKEAVEVHNDFKWKRGGQNEFHIGVHFTREIVFPSPSIYVLLVDQCSITPNNLSGVTTEVSLERSIINQNGKG</sequence>